<feature type="domain" description="FAD-binding" evidence="4">
    <location>
        <begin position="4"/>
        <end position="359"/>
    </location>
</feature>
<keyword evidence="6" id="KW-1185">Reference proteome</keyword>
<keyword evidence="2" id="KW-0274">FAD</keyword>
<dbReference type="Proteomes" id="UP000233524">
    <property type="component" value="Unassembled WGS sequence"/>
</dbReference>
<gene>
    <name evidence="5" type="ORF">jhhlp_007892</name>
</gene>
<evidence type="ECO:0000256" key="3">
    <source>
        <dbReference type="ARBA" id="ARBA00023002"/>
    </source>
</evidence>
<dbReference type="InterPro" id="IPR002938">
    <property type="entry name" value="FAD-bd"/>
</dbReference>
<dbReference type="InParanoid" id="A0A2N3N0V7"/>
<dbReference type="PANTHER" id="PTHR46865">
    <property type="entry name" value="OXIDOREDUCTASE-RELATED"/>
    <property type="match status" value="1"/>
</dbReference>
<dbReference type="Pfam" id="PF01494">
    <property type="entry name" value="FAD_binding_3"/>
    <property type="match status" value="1"/>
</dbReference>
<protein>
    <recommendedName>
        <fullName evidence="4">FAD-binding domain-containing protein</fullName>
    </recommendedName>
</protein>
<dbReference type="PANTHER" id="PTHR46865:SF7">
    <property type="entry name" value="MONOOXYGENASE, PUTATIVE (AFU_ORTHOLOGUE AFUA_8G07040)-RELATED"/>
    <property type="match status" value="1"/>
</dbReference>
<dbReference type="Gene3D" id="3.50.50.60">
    <property type="entry name" value="FAD/NAD(P)-binding domain"/>
    <property type="match status" value="1"/>
</dbReference>
<dbReference type="PRINTS" id="PR00420">
    <property type="entry name" value="RNGMNOXGNASE"/>
</dbReference>
<organism evidence="5 6">
    <name type="scientific">Lomentospora prolificans</name>
    <dbReference type="NCBI Taxonomy" id="41688"/>
    <lineage>
        <taxon>Eukaryota</taxon>
        <taxon>Fungi</taxon>
        <taxon>Dikarya</taxon>
        <taxon>Ascomycota</taxon>
        <taxon>Pezizomycotina</taxon>
        <taxon>Sordariomycetes</taxon>
        <taxon>Hypocreomycetidae</taxon>
        <taxon>Microascales</taxon>
        <taxon>Microascaceae</taxon>
        <taxon>Lomentospora</taxon>
    </lineage>
</organism>
<name>A0A2N3N0V7_9PEZI</name>
<evidence type="ECO:0000313" key="6">
    <source>
        <dbReference type="Proteomes" id="UP000233524"/>
    </source>
</evidence>
<dbReference type="InterPro" id="IPR036188">
    <property type="entry name" value="FAD/NAD-bd_sf"/>
</dbReference>
<dbReference type="AlphaFoldDB" id="A0A2N3N0V7"/>
<dbReference type="GO" id="GO:0071949">
    <property type="term" value="F:FAD binding"/>
    <property type="evidence" value="ECO:0007669"/>
    <property type="project" value="InterPro"/>
</dbReference>
<dbReference type="VEuPathDB" id="FungiDB:jhhlp_007892"/>
<keyword evidence="3" id="KW-0560">Oxidoreductase</keyword>
<dbReference type="OrthoDB" id="655030at2759"/>
<evidence type="ECO:0000259" key="4">
    <source>
        <dbReference type="Pfam" id="PF01494"/>
    </source>
</evidence>
<dbReference type="STRING" id="41688.A0A2N3N0V7"/>
<keyword evidence="1" id="KW-0285">Flavoprotein</keyword>
<dbReference type="EMBL" id="NLAX01001139">
    <property type="protein sequence ID" value="PKS06058.1"/>
    <property type="molecule type" value="Genomic_DNA"/>
</dbReference>
<proteinExistence type="predicted"/>
<sequence>MARLKVLISGAGIAGNALAFWLSKLGHEVSVIERFPSLRTTGLQLDLRGHAIPVLRRMGLDRAFRAKRAPEQGMQVVGSSGRRWAFFPANKSGEGLQGFTTDWEIMRGDLCRLLYDASKDNANFIFGSGIDSFEQKDGNVQVRFTDGHTDTFDLVVGADGVWSHTRKLMLGPDEPDPFQPVENLYLAYFTMPRPLRKGEEYIATTYVAPGGKGIMTRRTNSDEIQVYLSCKTDSERLRKARRGDVEEEKAGMAEVLKGSGWITEDVLKALPTVKDFYCERLGLVKMQAWYKGNVVLVGDAAYCPAALTGMGTSSAFVGSYILAGEIAKHCGGPNEEQGKEGLATALRAYDHKFRPFMDQVQKGVGENTDQWPSTSFGVTVMNLLLGVASLFRINVLGKFVLKEDVKGWDLPDYRELHGEVKL</sequence>
<reference evidence="5 6" key="1">
    <citation type="journal article" date="2017" name="G3 (Bethesda)">
        <title>First Draft Genome Sequence of the Pathogenic Fungus Lomentospora prolificans (Formerly Scedosporium prolificans).</title>
        <authorList>
            <person name="Luo R."/>
            <person name="Zimin A."/>
            <person name="Workman R."/>
            <person name="Fan Y."/>
            <person name="Pertea G."/>
            <person name="Grossman N."/>
            <person name="Wear M.P."/>
            <person name="Jia B."/>
            <person name="Miller H."/>
            <person name="Casadevall A."/>
            <person name="Timp W."/>
            <person name="Zhang S.X."/>
            <person name="Salzberg S.L."/>
        </authorList>
    </citation>
    <scope>NUCLEOTIDE SEQUENCE [LARGE SCALE GENOMIC DNA]</scope>
    <source>
        <strain evidence="5 6">JHH-5317</strain>
    </source>
</reference>
<evidence type="ECO:0000256" key="2">
    <source>
        <dbReference type="ARBA" id="ARBA00022827"/>
    </source>
</evidence>
<dbReference type="SUPFAM" id="SSF51905">
    <property type="entry name" value="FAD/NAD(P)-binding domain"/>
    <property type="match status" value="1"/>
</dbReference>
<accession>A0A2N3N0V7</accession>
<evidence type="ECO:0000313" key="5">
    <source>
        <dbReference type="EMBL" id="PKS06058.1"/>
    </source>
</evidence>
<comment type="caution">
    <text evidence="5">The sequence shown here is derived from an EMBL/GenBank/DDBJ whole genome shotgun (WGS) entry which is preliminary data.</text>
</comment>
<evidence type="ECO:0000256" key="1">
    <source>
        <dbReference type="ARBA" id="ARBA00022630"/>
    </source>
</evidence>
<dbReference type="GO" id="GO:0016491">
    <property type="term" value="F:oxidoreductase activity"/>
    <property type="evidence" value="ECO:0007669"/>
    <property type="project" value="UniProtKB-KW"/>
</dbReference>
<dbReference type="InterPro" id="IPR051704">
    <property type="entry name" value="FAD_aromatic-hydroxylase"/>
</dbReference>